<organism evidence="3 4">
    <name type="scientific">Cudoniella acicularis</name>
    <dbReference type="NCBI Taxonomy" id="354080"/>
    <lineage>
        <taxon>Eukaryota</taxon>
        <taxon>Fungi</taxon>
        <taxon>Dikarya</taxon>
        <taxon>Ascomycota</taxon>
        <taxon>Pezizomycotina</taxon>
        <taxon>Leotiomycetes</taxon>
        <taxon>Helotiales</taxon>
        <taxon>Tricladiaceae</taxon>
        <taxon>Cudoniella</taxon>
    </lineage>
</organism>
<dbReference type="GO" id="GO:0043130">
    <property type="term" value="F:ubiquitin binding"/>
    <property type="evidence" value="ECO:0007669"/>
    <property type="project" value="TreeGrafter"/>
</dbReference>
<protein>
    <recommendedName>
        <fullName evidence="2">UAS domain-containing protein</fullName>
    </recommendedName>
</protein>
<dbReference type="SMART" id="SM00594">
    <property type="entry name" value="UAS"/>
    <property type="match status" value="1"/>
</dbReference>
<dbReference type="CDD" id="cd14273">
    <property type="entry name" value="UBA_TAP-C_like"/>
    <property type="match status" value="1"/>
</dbReference>
<dbReference type="GO" id="GO:0005634">
    <property type="term" value="C:nucleus"/>
    <property type="evidence" value="ECO:0007669"/>
    <property type="project" value="TreeGrafter"/>
</dbReference>
<reference evidence="3 4" key="1">
    <citation type="submission" date="2020-03" db="EMBL/GenBank/DDBJ databases">
        <title>Draft Genome Sequence of Cudoniella acicularis.</title>
        <authorList>
            <person name="Buettner E."/>
            <person name="Kellner H."/>
        </authorList>
    </citation>
    <scope>NUCLEOTIDE SEQUENCE [LARGE SCALE GENOMIC DNA]</scope>
    <source>
        <strain evidence="3 4">DSM 108380</strain>
    </source>
</reference>
<evidence type="ECO:0000256" key="1">
    <source>
        <dbReference type="SAM" id="MobiDB-lite"/>
    </source>
</evidence>
<dbReference type="SUPFAM" id="SSF52833">
    <property type="entry name" value="Thioredoxin-like"/>
    <property type="match status" value="1"/>
</dbReference>
<gene>
    <name evidence="3" type="ORF">G7Y89_g4386</name>
</gene>
<evidence type="ECO:0000313" key="3">
    <source>
        <dbReference type="EMBL" id="KAF4633730.1"/>
    </source>
</evidence>
<dbReference type="InterPro" id="IPR009060">
    <property type="entry name" value="UBA-like_sf"/>
</dbReference>
<evidence type="ECO:0000259" key="2">
    <source>
        <dbReference type="SMART" id="SM00594"/>
    </source>
</evidence>
<dbReference type="CDD" id="cd01767">
    <property type="entry name" value="UBX"/>
    <property type="match status" value="1"/>
</dbReference>
<dbReference type="InterPro" id="IPR036249">
    <property type="entry name" value="Thioredoxin-like_sf"/>
</dbReference>
<dbReference type="EMBL" id="JAAMPI010000236">
    <property type="protein sequence ID" value="KAF4633730.1"/>
    <property type="molecule type" value="Genomic_DNA"/>
</dbReference>
<dbReference type="InterPro" id="IPR006577">
    <property type="entry name" value="UAS"/>
</dbReference>
<dbReference type="Pfam" id="PF13899">
    <property type="entry name" value="Thioredoxin_7"/>
    <property type="match status" value="1"/>
</dbReference>
<dbReference type="Pfam" id="PF14555">
    <property type="entry name" value="UBA_4"/>
    <property type="match status" value="1"/>
</dbReference>
<dbReference type="PANTHER" id="PTHR23322:SF6">
    <property type="entry name" value="UBX DOMAIN-CONTAINING PROTEIN 7"/>
    <property type="match status" value="1"/>
</dbReference>
<sequence>MDEAVDTFVSFTGASANVARRYLEMTENNSQQAIQLYFDSPDLASGADQAAAPSPPPVPSSTRPRTTAPNVGRQDSTGVVHLDDEDEDMDLIEDDEDEERTSAAAIGRAADYEDDEAIARRMQEELYAGGDASGGFDADGVRAPIGRTTETLVGGPGGDWGPNDIQATVREQIRFRQSRATGKLFIASRIVFTNTDRGAGRPGVFNQRAVPSIWDESSDSGARRQGLAQATGGASEASSKAARLAELFRPPFELMSQLPWDDARDTGKEEGKWILVNIQDPSIFDCQQLNRDIWKHEGIKELVKENFIFMQYSKDDPRGSQYMQYYFPLRDSEAAYPHIAIVDPRTGEQVKVWSGPPVPIAGEFLMQLVEFLDRYSLDLAKKNPVAKRKPEKAKSIDVDRLTEEEMLDLALQNSLANGAVPGPKENDPDDLTKSFGDVSKGKGKEVDQGPADTEDGSANGHTEEEETAADSTYSRIVPNNPHVEPEAGPTVTRIQFRHSNGRVIRRFSVNDPVIRIYEWLKADPLEGKAGVAFDLKCMGKDLSECLDETIEGAGLKNGTVMVEYLED</sequence>
<dbReference type="OrthoDB" id="270602at2759"/>
<feature type="domain" description="UAS" evidence="2">
    <location>
        <begin position="243"/>
        <end position="373"/>
    </location>
</feature>
<dbReference type="Gene3D" id="3.10.20.90">
    <property type="entry name" value="Phosphatidylinositol 3-kinase Catalytic Subunit, Chain A, domain 1"/>
    <property type="match status" value="1"/>
</dbReference>
<dbReference type="Proteomes" id="UP000566819">
    <property type="component" value="Unassembled WGS sequence"/>
</dbReference>
<dbReference type="SUPFAM" id="SSF54236">
    <property type="entry name" value="Ubiquitin-like"/>
    <property type="match status" value="1"/>
</dbReference>
<feature type="region of interest" description="Disordered" evidence="1">
    <location>
        <begin position="42"/>
        <end position="87"/>
    </location>
</feature>
<dbReference type="CDD" id="cd02958">
    <property type="entry name" value="UAS"/>
    <property type="match status" value="1"/>
</dbReference>
<dbReference type="InterPro" id="IPR050730">
    <property type="entry name" value="UBX_domain-protein"/>
</dbReference>
<proteinExistence type="predicted"/>
<evidence type="ECO:0000313" key="4">
    <source>
        <dbReference type="Proteomes" id="UP000566819"/>
    </source>
</evidence>
<dbReference type="SUPFAM" id="SSF46934">
    <property type="entry name" value="UBA-like"/>
    <property type="match status" value="1"/>
</dbReference>
<keyword evidence="4" id="KW-1185">Reference proteome</keyword>
<dbReference type="InterPro" id="IPR029071">
    <property type="entry name" value="Ubiquitin-like_domsf"/>
</dbReference>
<dbReference type="Gene3D" id="1.10.8.10">
    <property type="entry name" value="DNA helicase RuvA subunit, C-terminal domain"/>
    <property type="match status" value="1"/>
</dbReference>
<dbReference type="Gene3D" id="3.40.30.10">
    <property type="entry name" value="Glutaredoxin"/>
    <property type="match status" value="1"/>
</dbReference>
<dbReference type="GO" id="GO:0043161">
    <property type="term" value="P:proteasome-mediated ubiquitin-dependent protein catabolic process"/>
    <property type="evidence" value="ECO:0007669"/>
    <property type="project" value="TreeGrafter"/>
</dbReference>
<comment type="caution">
    <text evidence="3">The sequence shown here is derived from an EMBL/GenBank/DDBJ whole genome shotgun (WGS) entry which is preliminary data.</text>
</comment>
<feature type="region of interest" description="Disordered" evidence="1">
    <location>
        <begin position="416"/>
        <end position="487"/>
    </location>
</feature>
<dbReference type="PANTHER" id="PTHR23322">
    <property type="entry name" value="FAS-ASSOCIATED PROTEIN"/>
    <property type="match status" value="1"/>
</dbReference>
<dbReference type="AlphaFoldDB" id="A0A8H4RRP7"/>
<feature type="compositionally biased region" description="Low complexity" evidence="1">
    <location>
        <begin position="60"/>
        <end position="69"/>
    </location>
</feature>
<name>A0A8H4RRP7_9HELO</name>
<accession>A0A8H4RRP7</accession>